<sequence length="152" mass="16767">MKERLTSRKIVHLSMVLVILLSLMAYRTWFSGTGSDHAEGSNVQICDLSHSPCRLIVGDRPLTVSIDGLPIRPEHDFVLRLQGGVPAITPVKAWLEGKEMFMGLIPVLFEASDAGWRGVTQVGSCTAEAMDWLLTIEWSNGQRHQLTLGAAR</sequence>
<evidence type="ECO:0000313" key="8">
    <source>
        <dbReference type="EMBL" id="QQA61862.1"/>
    </source>
</evidence>
<dbReference type="EMBL" id="JAWZVU010000018">
    <property type="protein sequence ID" value="MDX7719372.1"/>
    <property type="molecule type" value="Genomic_DNA"/>
</dbReference>
<evidence type="ECO:0000313" key="10">
    <source>
        <dbReference type="Proteomes" id="UP000737420"/>
    </source>
</evidence>
<evidence type="ECO:0000313" key="12">
    <source>
        <dbReference type="Proteomes" id="UP001304847"/>
    </source>
</evidence>
<reference evidence="6" key="5">
    <citation type="submission" date="2023-11" db="EMBL/GenBank/DDBJ databases">
        <title>WGS of Aeromonas in Northern Israel.</title>
        <authorList>
            <person name="Hershko Y."/>
        </authorList>
    </citation>
    <scope>NUCLEOTIDE SEQUENCE</scope>
    <source>
        <strain evidence="6">77416</strain>
    </source>
</reference>
<dbReference type="Proteomes" id="UP000886939">
    <property type="component" value="Unassembled WGS sequence"/>
</dbReference>
<dbReference type="RefSeq" id="WP_010674772.1">
    <property type="nucleotide sequence ID" value="NZ_AP019195.1"/>
</dbReference>
<evidence type="ECO:0000313" key="7">
    <source>
        <dbReference type="EMBL" id="MEA9436561.1"/>
    </source>
</evidence>
<dbReference type="EMBL" id="CP110176">
    <property type="protein sequence ID" value="UZC87966.1"/>
    <property type="molecule type" value="Genomic_DNA"/>
</dbReference>
<dbReference type="EMBL" id="BPNI01000063">
    <property type="protein sequence ID" value="GJA42098.1"/>
    <property type="molecule type" value="Genomic_DNA"/>
</dbReference>
<evidence type="ECO:0000313" key="9">
    <source>
        <dbReference type="EMBL" id="UZC87966.1"/>
    </source>
</evidence>
<dbReference type="EMBL" id="BPNL01000014">
    <property type="protein sequence ID" value="GJA54153.1"/>
    <property type="molecule type" value="Genomic_DNA"/>
</dbReference>
<reference evidence="1" key="1">
    <citation type="journal article" date="2019" name="J Environ">
        <title>Genetic characterization and potential molecular dissemination mechanism of tet (31) gene in Aeromonas caviae from an oxytetracycline wastewater treatment system.</title>
        <authorList>
            <person name="Shi Y."/>
            <person name="Tian Z."/>
            <person name="Leclercq S.O."/>
            <person name="Zhang H."/>
            <person name="Yang M."/>
            <person name="Zhang Y."/>
        </authorList>
    </citation>
    <scope>NUCLEOTIDE SEQUENCE</scope>
    <source>
        <strain evidence="1">T25-39</strain>
    </source>
</reference>
<dbReference type="EMBL" id="BPNN01000036">
    <property type="protein sequence ID" value="GJA63934.1"/>
    <property type="molecule type" value="Genomic_DNA"/>
</dbReference>
<dbReference type="Proteomes" id="UP001163285">
    <property type="component" value="Chromosome"/>
</dbReference>
<dbReference type="Proteomes" id="UP000266778">
    <property type="component" value="Chromosome"/>
</dbReference>
<keyword evidence="12" id="KW-1185">Reference proteome</keyword>
<evidence type="ECO:0000313" key="1">
    <source>
        <dbReference type="EMBL" id="AXB06759.1"/>
    </source>
</evidence>
<dbReference type="Proteomes" id="UP000886934">
    <property type="component" value="Unassembled WGS sequence"/>
</dbReference>
<reference evidence="9" key="4">
    <citation type="submission" date="2023-04" db="EMBL/GenBank/DDBJ databases">
        <title>Whole Genome Sequence of Multi-drug resistant Aeromonas caviae as a gut pathogen in newborn.</title>
        <authorList>
            <person name="Jadhav S.V."/>
            <person name="Saroj S.D."/>
            <person name="Saha U.B."/>
            <person name="Sen S."/>
            <person name="Kher A."/>
        </authorList>
    </citation>
    <scope>NUCLEOTIDE SEQUENCE</scope>
    <source>
        <strain evidence="9">SVJ23</strain>
    </source>
</reference>
<evidence type="ECO:0000313" key="11">
    <source>
        <dbReference type="Proteomes" id="UP000886934"/>
    </source>
</evidence>
<reference evidence="4 10" key="3">
    <citation type="submission" date="2021-07" db="EMBL/GenBank/DDBJ databases">
        <title>Draft genome sequence of carbapenem-resistant Aeromonas spp. in Japan.</title>
        <authorList>
            <person name="Maehana S."/>
            <person name="Suzuki M."/>
            <person name="Kitasato H."/>
        </authorList>
    </citation>
    <scope>NUCLEOTIDE SEQUENCE</scope>
    <source>
        <strain evidence="2">KAM343</strain>
        <strain evidence="3">KAM348</strain>
        <strain evidence="4">KAM351</strain>
        <strain evidence="5 10">KAM382</strain>
    </source>
</reference>
<dbReference type="EMBL" id="CP025706">
    <property type="protein sequence ID" value="AXB06759.1"/>
    <property type="molecule type" value="Genomic_DNA"/>
</dbReference>
<evidence type="ECO:0000313" key="6">
    <source>
        <dbReference type="EMBL" id="MDX7719372.1"/>
    </source>
</evidence>
<dbReference type="Proteomes" id="UP001277183">
    <property type="component" value="Unassembled WGS sequence"/>
</dbReference>
<protein>
    <submittedName>
        <fullName evidence="4">Uncharacterized protein</fullName>
    </submittedName>
</protein>
<organism evidence="4 11">
    <name type="scientific">Aeromonas caviae</name>
    <name type="common">Aeromonas punctata</name>
    <dbReference type="NCBI Taxonomy" id="648"/>
    <lineage>
        <taxon>Bacteria</taxon>
        <taxon>Pseudomonadati</taxon>
        <taxon>Pseudomonadota</taxon>
        <taxon>Gammaproteobacteria</taxon>
        <taxon>Aeromonadales</taxon>
        <taxon>Aeromonadaceae</taxon>
        <taxon>Aeromonas</taxon>
    </lineage>
</organism>
<evidence type="ECO:0000313" key="4">
    <source>
        <dbReference type="EMBL" id="GJA63934.1"/>
    </source>
</evidence>
<reference evidence="7 12" key="6">
    <citation type="submission" date="2023-12" db="EMBL/GenBank/DDBJ databases">
        <title>Characterization of antibiotic resistance in Aeromonas spp. in hospital effluent.</title>
        <authorList>
            <person name="Negoseki B.R.S."/>
            <person name="Krul D."/>
            <person name="Siqueira A.C."/>
            <person name="Almeida M."/>
            <person name="Mesa D."/>
            <person name="Conte D."/>
            <person name="Dalla-Costa L.M."/>
        </authorList>
    </citation>
    <scope>NUCLEOTIDE SEQUENCE [LARGE SCALE GENOMIC DNA]</scope>
    <source>
        <strain evidence="7 12">36v</strain>
    </source>
</reference>
<reference evidence="8" key="2">
    <citation type="submission" date="2020-12" db="EMBL/GenBank/DDBJ databases">
        <title>GES Beta-lactamases isolated from hospital effluents in Brazil.</title>
        <authorList>
            <person name="Conte D."/>
            <person name="Mesa D."/>
            <person name="Palmeiro J.K."/>
            <person name="Dalla-Costa L.M."/>
        </authorList>
    </citation>
    <scope>NUCLEOTIDE SEQUENCE [LARGE SCALE GENOMIC DNA]</scope>
    <source>
        <strain evidence="8">Aero21</strain>
    </source>
</reference>
<evidence type="ECO:0000313" key="2">
    <source>
        <dbReference type="EMBL" id="GJA42098.1"/>
    </source>
</evidence>
<dbReference type="EMBL" id="CP065937">
    <property type="protein sequence ID" value="QQA61862.1"/>
    <property type="molecule type" value="Genomic_DNA"/>
</dbReference>
<gene>
    <name evidence="1" type="ORF">C1C91_18870</name>
    <name evidence="8" type="ORF">JC965_04900</name>
    <name evidence="2" type="ORF">KAM343_28940</name>
    <name evidence="3" type="ORF">KAM348_15760</name>
    <name evidence="4" type="ORF">KAM351_25450</name>
    <name evidence="5" type="ORF">KAM382_06780</name>
    <name evidence="9" type="ORF">OJY61_08650</name>
    <name evidence="6" type="ORF">SJS77_02610</name>
    <name evidence="7" type="ORF">VCX44_12220</name>
</gene>
<evidence type="ECO:0000313" key="5">
    <source>
        <dbReference type="EMBL" id="GJB90617.1"/>
    </source>
</evidence>
<dbReference type="Proteomes" id="UP000887009">
    <property type="component" value="Unassembled WGS sequence"/>
</dbReference>
<dbReference type="EMBL" id="BPOP01000004">
    <property type="protein sequence ID" value="GJB90617.1"/>
    <property type="molecule type" value="Genomic_DNA"/>
</dbReference>
<accession>A0A3G9I6C3</accession>
<dbReference type="Proteomes" id="UP001304847">
    <property type="component" value="Unassembled WGS sequence"/>
</dbReference>
<evidence type="ECO:0000313" key="3">
    <source>
        <dbReference type="EMBL" id="GJA54153.1"/>
    </source>
</evidence>
<proteinExistence type="predicted"/>
<dbReference type="EMBL" id="JAYGOJ010000058">
    <property type="protein sequence ID" value="MEA9436561.1"/>
    <property type="molecule type" value="Genomic_DNA"/>
</dbReference>
<dbReference type="AlphaFoldDB" id="A0A3G9I6C3"/>
<name>A0A3G9I6C3_AERCA</name>
<dbReference type="Proteomes" id="UP000737420">
    <property type="component" value="Unassembled WGS sequence"/>
</dbReference>